<dbReference type="GO" id="GO:0005634">
    <property type="term" value="C:nucleus"/>
    <property type="evidence" value="ECO:0007669"/>
    <property type="project" value="TreeGrafter"/>
</dbReference>
<dbReference type="KEGG" id="vde:111255579"/>
<dbReference type="GO" id="GO:0005737">
    <property type="term" value="C:cytoplasm"/>
    <property type="evidence" value="ECO:0007669"/>
    <property type="project" value="TreeGrafter"/>
</dbReference>
<evidence type="ECO:0000256" key="3">
    <source>
        <dbReference type="SAM" id="MobiDB-lite"/>
    </source>
</evidence>
<feature type="region of interest" description="Disordered" evidence="3">
    <location>
        <begin position="390"/>
        <end position="410"/>
    </location>
</feature>
<proteinExistence type="inferred from homology"/>
<dbReference type="OrthoDB" id="19928at2759"/>
<evidence type="ECO:0000313" key="6">
    <source>
        <dbReference type="Proteomes" id="UP000594260"/>
    </source>
</evidence>
<protein>
    <recommendedName>
        <fullName evidence="4">Anti-proliferative protein domain-containing protein</fullName>
    </recommendedName>
</protein>
<evidence type="ECO:0000256" key="1">
    <source>
        <dbReference type="ARBA" id="ARBA00007989"/>
    </source>
</evidence>
<dbReference type="AlphaFoldDB" id="A0A7M7KXB8"/>
<dbReference type="PANTHER" id="PTHR17537">
    <property type="entry name" value="TRANSDUCER OF ERBB2 TOB"/>
    <property type="match status" value="1"/>
</dbReference>
<dbReference type="PANTHER" id="PTHR17537:SF5">
    <property type="entry name" value="TRANSDUCER OF ERBB2, ISOFORM A"/>
    <property type="match status" value="1"/>
</dbReference>
<evidence type="ECO:0000313" key="5">
    <source>
        <dbReference type="EnsemblMetazoa" id="XP_022673422"/>
    </source>
</evidence>
<dbReference type="PRINTS" id="PR00310">
    <property type="entry name" value="ANTIPRLFBTG1"/>
</dbReference>
<dbReference type="InterPro" id="IPR015676">
    <property type="entry name" value="Tob1/2"/>
</dbReference>
<dbReference type="GeneID" id="111255579"/>
<name>A0A7M7KXB8_VARDE</name>
<dbReference type="InterPro" id="IPR002087">
    <property type="entry name" value="Anti_prolifrtn"/>
</dbReference>
<evidence type="ECO:0000259" key="4">
    <source>
        <dbReference type="SMART" id="SM00099"/>
    </source>
</evidence>
<dbReference type="GO" id="GO:0003714">
    <property type="term" value="F:transcription corepressor activity"/>
    <property type="evidence" value="ECO:0007669"/>
    <property type="project" value="TreeGrafter"/>
</dbReference>
<feature type="region of interest" description="Disordered" evidence="3">
    <location>
        <begin position="182"/>
        <end position="206"/>
    </location>
</feature>
<dbReference type="Proteomes" id="UP000594260">
    <property type="component" value="Unplaced"/>
</dbReference>
<dbReference type="Gene3D" id="3.90.640.90">
    <property type="entry name" value="Anti-proliferative protein, N-terminal domain"/>
    <property type="match status" value="1"/>
</dbReference>
<feature type="domain" description="Anti-proliferative protein" evidence="4">
    <location>
        <begin position="16"/>
        <end position="121"/>
    </location>
</feature>
<dbReference type="SMART" id="SM00099">
    <property type="entry name" value="btg1"/>
    <property type="match status" value="1"/>
</dbReference>
<organism evidence="5 6">
    <name type="scientific">Varroa destructor</name>
    <name type="common">Honeybee mite</name>
    <dbReference type="NCBI Taxonomy" id="109461"/>
    <lineage>
        <taxon>Eukaryota</taxon>
        <taxon>Metazoa</taxon>
        <taxon>Ecdysozoa</taxon>
        <taxon>Arthropoda</taxon>
        <taxon>Chelicerata</taxon>
        <taxon>Arachnida</taxon>
        <taxon>Acari</taxon>
        <taxon>Parasitiformes</taxon>
        <taxon>Mesostigmata</taxon>
        <taxon>Gamasina</taxon>
        <taxon>Dermanyssoidea</taxon>
        <taxon>Varroidae</taxon>
        <taxon>Varroa</taxon>
    </lineage>
</organism>
<dbReference type="FunCoup" id="A0A7M7KXB8">
    <property type="interactions" value="258"/>
</dbReference>
<dbReference type="CTD" id="32574"/>
<keyword evidence="6" id="KW-1185">Reference proteome</keyword>
<comment type="similarity">
    <text evidence="1">Belongs to the BTG family.</text>
</comment>
<dbReference type="InterPro" id="IPR036054">
    <property type="entry name" value="BTG-like_sf"/>
</dbReference>
<dbReference type="EnsemblMetazoa" id="XM_022817687">
    <property type="protein sequence ID" value="XP_022673422"/>
    <property type="gene ID" value="LOC111255579"/>
</dbReference>
<dbReference type="SUPFAM" id="SSF160696">
    <property type="entry name" value="BTG domain-like"/>
    <property type="match status" value="1"/>
</dbReference>
<feature type="region of interest" description="Disordered" evidence="3">
    <location>
        <begin position="298"/>
        <end position="317"/>
    </location>
</feature>
<keyword evidence="2" id="KW-0597">Phosphoprotein</keyword>
<dbReference type="RefSeq" id="XP_022673422.1">
    <property type="nucleotide sequence ID" value="XM_022817687.1"/>
</dbReference>
<sequence>MGRGVEQGESGEKNTMQMELQVALNFLISFLYNKLPRRRVNHFGEELEKALRLKFQGHWYPEAPYKGSAYRCVRTTPPLEAVFGIAARESGVDLRDIEENLPRELSIWIDPGEVSYQMSEKGPVKVLYSESDTVEERTDREVTKTFNPEAQCFKPVDSLSQQIAGIAVEECPNCTSAPNPSCERCSSSPFSSGSSPPSSYKSISPTPPMFLNKPTQPLTFTTASFAATKFGSTKLKSNSKRNNGQRMSPTEFSNYIKQRAMAQQVAQQQLSVAGTLGGNVSPMFDRPRSLSPHPYGTHLGSHAGGVNGHSGQHLDHPLASPFPLGAGSLYHGGPPFHGATTIDFARSPNRGRAYSMQTAAHHNSTAHLAASPNHLTVTVPTPLGGSIGLSTSAGNVSTSPSPPSSNGDYAEFTIPGYSSASTHQLLVASN</sequence>
<dbReference type="InParanoid" id="A0A7M7KXB8"/>
<feature type="compositionally biased region" description="Low complexity" evidence="3">
    <location>
        <begin position="182"/>
        <end position="204"/>
    </location>
</feature>
<dbReference type="Pfam" id="PF07742">
    <property type="entry name" value="BTG"/>
    <property type="match status" value="1"/>
</dbReference>
<evidence type="ECO:0000256" key="2">
    <source>
        <dbReference type="ARBA" id="ARBA00022553"/>
    </source>
</evidence>
<reference evidence="5" key="1">
    <citation type="submission" date="2021-01" db="UniProtKB">
        <authorList>
            <consortium name="EnsemblMetazoa"/>
        </authorList>
    </citation>
    <scope>IDENTIFICATION</scope>
</reference>
<dbReference type="OMA" id="CLIDIYE"/>
<accession>A0A7M7KXB8</accession>